<dbReference type="GO" id="GO:0006790">
    <property type="term" value="P:sulfur compound metabolic process"/>
    <property type="evidence" value="ECO:0007669"/>
    <property type="project" value="TreeGrafter"/>
</dbReference>
<feature type="domain" description="Oxidoreductase molybdopterin-binding" evidence="1">
    <location>
        <begin position="47"/>
        <end position="89"/>
    </location>
</feature>
<dbReference type="Proteomes" id="UP000237347">
    <property type="component" value="Unassembled WGS sequence"/>
</dbReference>
<comment type="caution">
    <text evidence="2">The sequence shown here is derived from an EMBL/GenBank/DDBJ whole genome shotgun (WGS) entry which is preliminary data.</text>
</comment>
<dbReference type="GO" id="GO:0008482">
    <property type="term" value="F:sulfite oxidase activity"/>
    <property type="evidence" value="ECO:0007669"/>
    <property type="project" value="TreeGrafter"/>
</dbReference>
<keyword evidence="3" id="KW-1185">Reference proteome</keyword>
<dbReference type="InterPro" id="IPR036374">
    <property type="entry name" value="OxRdtase_Mopterin-bd_sf"/>
</dbReference>
<protein>
    <submittedName>
        <fullName evidence="2">Nitrate reductase [nadh] 1</fullName>
    </submittedName>
</protein>
<reference evidence="2 3" key="1">
    <citation type="journal article" date="2018" name="Sci. Data">
        <title>The draft genome sequence of cork oak.</title>
        <authorList>
            <person name="Ramos A.M."/>
            <person name="Usie A."/>
            <person name="Barbosa P."/>
            <person name="Barros P.M."/>
            <person name="Capote T."/>
            <person name="Chaves I."/>
            <person name="Simoes F."/>
            <person name="Abreu I."/>
            <person name="Carrasquinho I."/>
            <person name="Faro C."/>
            <person name="Guimaraes J.B."/>
            <person name="Mendonca D."/>
            <person name="Nobrega F."/>
            <person name="Rodrigues L."/>
            <person name="Saibo N.J.M."/>
            <person name="Varela M.C."/>
            <person name="Egas C."/>
            <person name="Matos J."/>
            <person name="Miguel C.M."/>
            <person name="Oliveira M.M."/>
            <person name="Ricardo C.P."/>
            <person name="Goncalves S."/>
        </authorList>
    </citation>
    <scope>NUCLEOTIDE SEQUENCE [LARGE SCALE GENOMIC DNA]</scope>
    <source>
        <strain evidence="3">cv. HL8</strain>
    </source>
</reference>
<dbReference type="InterPro" id="IPR008335">
    <property type="entry name" value="Mopterin_OxRdtase_euk"/>
</dbReference>
<evidence type="ECO:0000313" key="2">
    <source>
        <dbReference type="EMBL" id="KAK7838994.1"/>
    </source>
</evidence>
<dbReference type="AlphaFoldDB" id="A0AAW0KKR6"/>
<dbReference type="GO" id="GO:0020037">
    <property type="term" value="F:heme binding"/>
    <property type="evidence" value="ECO:0007669"/>
    <property type="project" value="TreeGrafter"/>
</dbReference>
<dbReference type="PRINTS" id="PR00407">
    <property type="entry name" value="EUMOPTERIN"/>
</dbReference>
<dbReference type="PANTHER" id="PTHR19372">
    <property type="entry name" value="SULFITE REDUCTASE"/>
    <property type="match status" value="1"/>
</dbReference>
<dbReference type="GO" id="GO:0043546">
    <property type="term" value="F:molybdopterin cofactor binding"/>
    <property type="evidence" value="ECO:0007669"/>
    <property type="project" value="TreeGrafter"/>
</dbReference>
<evidence type="ECO:0000313" key="3">
    <source>
        <dbReference type="Proteomes" id="UP000237347"/>
    </source>
</evidence>
<organism evidence="2 3">
    <name type="scientific">Quercus suber</name>
    <name type="common">Cork oak</name>
    <dbReference type="NCBI Taxonomy" id="58331"/>
    <lineage>
        <taxon>Eukaryota</taxon>
        <taxon>Viridiplantae</taxon>
        <taxon>Streptophyta</taxon>
        <taxon>Embryophyta</taxon>
        <taxon>Tracheophyta</taxon>
        <taxon>Spermatophyta</taxon>
        <taxon>Magnoliopsida</taxon>
        <taxon>eudicotyledons</taxon>
        <taxon>Gunneridae</taxon>
        <taxon>Pentapetalae</taxon>
        <taxon>rosids</taxon>
        <taxon>fabids</taxon>
        <taxon>Fagales</taxon>
        <taxon>Fagaceae</taxon>
        <taxon>Quercus</taxon>
    </lineage>
</organism>
<accession>A0AAW0KKR6</accession>
<gene>
    <name evidence="2" type="primary">NIA1_1</name>
    <name evidence="2" type="ORF">CFP56_018859</name>
</gene>
<dbReference type="InterPro" id="IPR000572">
    <property type="entry name" value="OxRdtase_Mopterin-bd_dom"/>
</dbReference>
<dbReference type="Pfam" id="PF00174">
    <property type="entry name" value="Oxidored_molyb"/>
    <property type="match status" value="1"/>
</dbReference>
<dbReference type="PANTHER" id="PTHR19372:SF7">
    <property type="entry name" value="SULFITE OXIDASE, MITOCHONDRIAL"/>
    <property type="match status" value="1"/>
</dbReference>
<dbReference type="SUPFAM" id="SSF56524">
    <property type="entry name" value="Oxidoreductase molybdopterin-binding domain"/>
    <property type="match status" value="1"/>
</dbReference>
<evidence type="ECO:0000259" key="1">
    <source>
        <dbReference type="Pfam" id="PF00174"/>
    </source>
</evidence>
<dbReference type="EMBL" id="PKMF04000293">
    <property type="protein sequence ID" value="KAK7838994.1"/>
    <property type="molecule type" value="Genomic_DNA"/>
</dbReference>
<dbReference type="Gene3D" id="3.90.420.10">
    <property type="entry name" value="Oxidoreductase, molybdopterin-binding domain"/>
    <property type="match status" value="1"/>
</dbReference>
<name>A0AAW0KKR6_QUESU</name>
<sequence>MRPRQTIGCSATLPWSASLENTPSTSSRHLLGSCTPAPLHYVRNHGKWETWTVALTGLVNKPTMFTMDQLVTEFPNREIPVTLVCAGNR</sequence>
<proteinExistence type="predicted"/>